<dbReference type="PANTHER" id="PTHR48182:SF2">
    <property type="entry name" value="PROTEIN SERAC1"/>
    <property type="match status" value="1"/>
</dbReference>
<dbReference type="InterPro" id="IPR052374">
    <property type="entry name" value="SERAC1"/>
</dbReference>
<organism evidence="8 9">
    <name type="scientific">Trichodelitschia bisporula</name>
    <dbReference type="NCBI Taxonomy" id="703511"/>
    <lineage>
        <taxon>Eukaryota</taxon>
        <taxon>Fungi</taxon>
        <taxon>Dikarya</taxon>
        <taxon>Ascomycota</taxon>
        <taxon>Pezizomycotina</taxon>
        <taxon>Dothideomycetes</taxon>
        <taxon>Dothideomycetes incertae sedis</taxon>
        <taxon>Phaeotrichales</taxon>
        <taxon>Phaeotrichaceae</taxon>
        <taxon>Trichodelitschia</taxon>
    </lineage>
</organism>
<keyword evidence="4" id="KW-0256">Endoplasmic reticulum</keyword>
<dbReference type="Proteomes" id="UP000799640">
    <property type="component" value="Unassembled WGS sequence"/>
</dbReference>
<evidence type="ECO:0000256" key="7">
    <source>
        <dbReference type="SAM" id="MobiDB-lite"/>
    </source>
</evidence>
<accession>A0A6G1HK99</accession>
<evidence type="ECO:0000256" key="4">
    <source>
        <dbReference type="ARBA" id="ARBA00022824"/>
    </source>
</evidence>
<evidence type="ECO:0000256" key="6">
    <source>
        <dbReference type="ARBA" id="ARBA00023136"/>
    </source>
</evidence>
<sequence length="155" mass="16829">MDKFWNRQRRKHGKKRDEAGDRTEPSAAGNHVAFRAPAGQPSTEPSEQRVPPSSSSPGPTGRETVVPTSLPNSRTLTLVAAPSGSPAVDIIFVHGLGGSSHATWAKGGNPELFWPGEWLPKERGMEKARIFTYGYNADWLSTEANNQTIGNFAMD</sequence>
<dbReference type="PANTHER" id="PTHR48182">
    <property type="entry name" value="PROTEIN SERAC1"/>
    <property type="match status" value="1"/>
</dbReference>
<proteinExistence type="predicted"/>
<dbReference type="GO" id="GO:0005783">
    <property type="term" value="C:endoplasmic reticulum"/>
    <property type="evidence" value="ECO:0007669"/>
    <property type="project" value="UniProtKB-SubCell"/>
</dbReference>
<evidence type="ECO:0000256" key="2">
    <source>
        <dbReference type="ARBA" id="ARBA00004240"/>
    </source>
</evidence>
<keyword evidence="6" id="KW-0472">Membrane</keyword>
<dbReference type="GO" id="GO:0005739">
    <property type="term" value="C:mitochondrion"/>
    <property type="evidence" value="ECO:0007669"/>
    <property type="project" value="UniProtKB-SubCell"/>
</dbReference>
<dbReference type="OrthoDB" id="1658288at2759"/>
<feature type="region of interest" description="Disordered" evidence="7">
    <location>
        <begin position="1"/>
        <end position="71"/>
    </location>
</feature>
<dbReference type="GO" id="GO:0016020">
    <property type="term" value="C:membrane"/>
    <property type="evidence" value="ECO:0007669"/>
    <property type="project" value="UniProtKB-SubCell"/>
</dbReference>
<evidence type="ECO:0000256" key="3">
    <source>
        <dbReference type="ARBA" id="ARBA00004370"/>
    </source>
</evidence>
<dbReference type="AlphaFoldDB" id="A0A6G1HK99"/>
<keyword evidence="5" id="KW-0496">Mitochondrion</keyword>
<protein>
    <submittedName>
        <fullName evidence="8">Uncharacterized protein</fullName>
    </submittedName>
</protein>
<gene>
    <name evidence="8" type="ORF">EJ06DRAFT_232033</name>
</gene>
<reference evidence="8" key="1">
    <citation type="journal article" date="2020" name="Stud. Mycol.">
        <title>101 Dothideomycetes genomes: a test case for predicting lifestyles and emergence of pathogens.</title>
        <authorList>
            <person name="Haridas S."/>
            <person name="Albert R."/>
            <person name="Binder M."/>
            <person name="Bloem J."/>
            <person name="Labutti K."/>
            <person name="Salamov A."/>
            <person name="Andreopoulos B."/>
            <person name="Baker S."/>
            <person name="Barry K."/>
            <person name="Bills G."/>
            <person name="Bluhm B."/>
            <person name="Cannon C."/>
            <person name="Castanera R."/>
            <person name="Culley D."/>
            <person name="Daum C."/>
            <person name="Ezra D."/>
            <person name="Gonzalez J."/>
            <person name="Henrissat B."/>
            <person name="Kuo A."/>
            <person name="Liang C."/>
            <person name="Lipzen A."/>
            <person name="Lutzoni F."/>
            <person name="Magnuson J."/>
            <person name="Mondo S."/>
            <person name="Nolan M."/>
            <person name="Ohm R."/>
            <person name="Pangilinan J."/>
            <person name="Park H.-J."/>
            <person name="Ramirez L."/>
            <person name="Alfaro M."/>
            <person name="Sun H."/>
            <person name="Tritt A."/>
            <person name="Yoshinaga Y."/>
            <person name="Zwiers L.-H."/>
            <person name="Turgeon B."/>
            <person name="Goodwin S."/>
            <person name="Spatafora J."/>
            <person name="Crous P."/>
            <person name="Grigoriev I."/>
        </authorList>
    </citation>
    <scope>NUCLEOTIDE SEQUENCE</scope>
    <source>
        <strain evidence="8">CBS 262.69</strain>
    </source>
</reference>
<evidence type="ECO:0000256" key="5">
    <source>
        <dbReference type="ARBA" id="ARBA00023128"/>
    </source>
</evidence>
<name>A0A6G1HK99_9PEZI</name>
<feature type="compositionally biased region" description="Basic residues" evidence="7">
    <location>
        <begin position="1"/>
        <end position="14"/>
    </location>
</feature>
<feature type="compositionally biased region" description="Basic and acidic residues" evidence="7">
    <location>
        <begin position="15"/>
        <end position="24"/>
    </location>
</feature>
<keyword evidence="9" id="KW-1185">Reference proteome</keyword>
<evidence type="ECO:0000256" key="1">
    <source>
        <dbReference type="ARBA" id="ARBA00004173"/>
    </source>
</evidence>
<evidence type="ECO:0000313" key="8">
    <source>
        <dbReference type="EMBL" id="KAF2396267.1"/>
    </source>
</evidence>
<comment type="subcellular location">
    <subcellularLocation>
        <location evidence="2">Endoplasmic reticulum</location>
    </subcellularLocation>
    <subcellularLocation>
        <location evidence="3">Membrane</location>
    </subcellularLocation>
    <subcellularLocation>
        <location evidence="1">Mitochondrion</location>
    </subcellularLocation>
</comment>
<dbReference type="EMBL" id="ML996707">
    <property type="protein sequence ID" value="KAF2396267.1"/>
    <property type="molecule type" value="Genomic_DNA"/>
</dbReference>
<evidence type="ECO:0000313" key="9">
    <source>
        <dbReference type="Proteomes" id="UP000799640"/>
    </source>
</evidence>